<proteinExistence type="predicted"/>
<dbReference type="GO" id="GO:0003730">
    <property type="term" value="F:mRNA 3'-UTR binding"/>
    <property type="evidence" value="ECO:0007669"/>
    <property type="project" value="TreeGrafter"/>
</dbReference>
<feature type="region of interest" description="Disordered" evidence="1">
    <location>
        <begin position="1"/>
        <end position="89"/>
    </location>
</feature>
<organism evidence="2 3">
    <name type="scientific">Trypanosoma conorhini</name>
    <dbReference type="NCBI Taxonomy" id="83891"/>
    <lineage>
        <taxon>Eukaryota</taxon>
        <taxon>Discoba</taxon>
        <taxon>Euglenozoa</taxon>
        <taxon>Kinetoplastea</taxon>
        <taxon>Metakinetoplastina</taxon>
        <taxon>Trypanosomatida</taxon>
        <taxon>Trypanosomatidae</taxon>
        <taxon>Trypanosoma</taxon>
    </lineage>
</organism>
<dbReference type="GeneID" id="40317827"/>
<accession>A0A3R7LA76</accession>
<dbReference type="GO" id="GO:0035368">
    <property type="term" value="F:selenocysteine insertion sequence binding"/>
    <property type="evidence" value="ECO:0007669"/>
    <property type="project" value="InterPro"/>
</dbReference>
<dbReference type="PANTHER" id="PTHR13284">
    <property type="entry name" value="GH01354P"/>
    <property type="match status" value="1"/>
</dbReference>
<evidence type="ECO:0008006" key="4">
    <source>
        <dbReference type="Google" id="ProtNLM"/>
    </source>
</evidence>
<protein>
    <recommendedName>
        <fullName evidence="4">Ribosomal protein L7Ae/L30e/S12e/Gadd45 domain-containing protein</fullName>
    </recommendedName>
</protein>
<gene>
    <name evidence="2" type="ORF">Tco025E_04216</name>
</gene>
<dbReference type="InterPro" id="IPR040051">
    <property type="entry name" value="SECISBP2"/>
</dbReference>
<dbReference type="EMBL" id="MKKU01000209">
    <property type="protein sequence ID" value="RNF19352.1"/>
    <property type="molecule type" value="Genomic_DNA"/>
</dbReference>
<dbReference type="RefSeq" id="XP_029228804.1">
    <property type="nucleotide sequence ID" value="XM_029371128.1"/>
</dbReference>
<comment type="caution">
    <text evidence="2">The sequence shown here is derived from an EMBL/GenBank/DDBJ whole genome shotgun (WGS) entry which is preliminary data.</text>
</comment>
<evidence type="ECO:0000313" key="2">
    <source>
        <dbReference type="EMBL" id="RNF19352.1"/>
    </source>
</evidence>
<keyword evidence="3" id="KW-1185">Reference proteome</keyword>
<sequence length="516" mass="55981">MQRAVVYVSDFLPPPPSPTAGQRQPRTHPRLEREEGAADAAGPQREKKKRGVRPFPGPWAAAPPGTRLRKGKRRDPDAPFNHRARVSKLRRTIHAERKAAFESLLSCSDGAQPREPSVGASSDGEEPESFGGGASPTSVDAPAHAPQRQRRQLRRMQGLVADLEAIYGRLHRAMRGRDYAGAGQHMRHIRQLKKRLNAAALRWRSNAMAVTDAEEAAPTLCLLRHDVGASKSVAEGAAASNAVKLAGAAAEVTGEPNYFSFYPSLAQVGVGCHPLAAWIDCRSHRYPRRVAREELSRFMGAGPENAQDEQASLTGPAVSPTVNFVGAYCTNLLTDALDDLVFTILQQQYHLQRRMKQEKPLQFKARRFYTTGLRETLKGLRAAATRVPVVLLASDIEACAGFDQKGPCDAVRGATAAATHPLPGGKRRTVQEMGIVGTLEEIRSHCASRGIPLITCMSRRRLAYALFAKGCTIAAVLLHSAEGVHEEVRVLRHYALRLSEAFAAVAAAHANTPAAS</sequence>
<dbReference type="GO" id="GO:0005739">
    <property type="term" value="C:mitochondrion"/>
    <property type="evidence" value="ECO:0007669"/>
    <property type="project" value="TreeGrafter"/>
</dbReference>
<dbReference type="PANTHER" id="PTHR13284:SF4">
    <property type="entry name" value="C2H2-TYPE DOMAIN-CONTAINING PROTEIN"/>
    <property type="match status" value="1"/>
</dbReference>
<dbReference type="Proteomes" id="UP000284403">
    <property type="component" value="Unassembled WGS sequence"/>
</dbReference>
<dbReference type="AlphaFoldDB" id="A0A3R7LA76"/>
<feature type="region of interest" description="Disordered" evidence="1">
    <location>
        <begin position="104"/>
        <end position="152"/>
    </location>
</feature>
<reference evidence="2 3" key="1">
    <citation type="journal article" date="2018" name="BMC Genomics">
        <title>Genomic comparison of Trypanosoma conorhini and Trypanosoma rangeli to Trypanosoma cruzi strains of high and low virulence.</title>
        <authorList>
            <person name="Bradwell K.R."/>
            <person name="Koparde V.N."/>
            <person name="Matveyev A.V."/>
            <person name="Serrano M.G."/>
            <person name="Alves J.M."/>
            <person name="Parikh H."/>
            <person name="Huang B."/>
            <person name="Lee V."/>
            <person name="Espinosa-Alvarez O."/>
            <person name="Ortiz P.A."/>
            <person name="Costa-Martins A.G."/>
            <person name="Teixeira M.M."/>
            <person name="Buck G.A."/>
        </authorList>
    </citation>
    <scope>NUCLEOTIDE SEQUENCE [LARGE SCALE GENOMIC DNA]</scope>
    <source>
        <strain evidence="2 3">025E</strain>
    </source>
</reference>
<dbReference type="GO" id="GO:0043021">
    <property type="term" value="F:ribonucleoprotein complex binding"/>
    <property type="evidence" value="ECO:0007669"/>
    <property type="project" value="TreeGrafter"/>
</dbReference>
<evidence type="ECO:0000313" key="3">
    <source>
        <dbReference type="Proteomes" id="UP000284403"/>
    </source>
</evidence>
<dbReference type="OrthoDB" id="263617at2759"/>
<name>A0A3R7LA76_9TRYP</name>
<evidence type="ECO:0000256" key="1">
    <source>
        <dbReference type="SAM" id="MobiDB-lite"/>
    </source>
</evidence>
<dbReference type="GO" id="GO:1990904">
    <property type="term" value="C:ribonucleoprotein complex"/>
    <property type="evidence" value="ECO:0007669"/>
    <property type="project" value="TreeGrafter"/>
</dbReference>
<dbReference type="InterPro" id="IPR029064">
    <property type="entry name" value="Ribosomal_eL30-like_sf"/>
</dbReference>
<dbReference type="Gene3D" id="3.30.1330.30">
    <property type="match status" value="1"/>
</dbReference>